<organism evidence="1 2">
    <name type="scientific">Gossypium armourianum</name>
    <dbReference type="NCBI Taxonomy" id="34283"/>
    <lineage>
        <taxon>Eukaryota</taxon>
        <taxon>Viridiplantae</taxon>
        <taxon>Streptophyta</taxon>
        <taxon>Embryophyta</taxon>
        <taxon>Tracheophyta</taxon>
        <taxon>Spermatophyta</taxon>
        <taxon>Magnoliopsida</taxon>
        <taxon>eudicotyledons</taxon>
        <taxon>Gunneridae</taxon>
        <taxon>Pentapetalae</taxon>
        <taxon>rosids</taxon>
        <taxon>malvids</taxon>
        <taxon>Malvales</taxon>
        <taxon>Malvaceae</taxon>
        <taxon>Malvoideae</taxon>
        <taxon>Gossypium</taxon>
    </lineage>
</organism>
<dbReference type="AlphaFoldDB" id="A0A7J9KBB3"/>
<sequence length="22" mass="2576">MMLLRLILMPLIISNHANQVRV</sequence>
<proteinExistence type="predicted"/>
<protein>
    <submittedName>
        <fullName evidence="1">Uncharacterized protein</fullName>
    </submittedName>
</protein>
<evidence type="ECO:0000313" key="2">
    <source>
        <dbReference type="Proteomes" id="UP000593575"/>
    </source>
</evidence>
<name>A0A7J9KBB3_9ROSI</name>
<keyword evidence="2" id="KW-1185">Reference proteome</keyword>
<comment type="caution">
    <text evidence="1">The sequence shown here is derived from an EMBL/GenBank/DDBJ whole genome shotgun (WGS) entry which is preliminary data.</text>
</comment>
<dbReference type="EMBL" id="JABFAE010000013">
    <property type="protein sequence ID" value="MBA0843681.1"/>
    <property type="molecule type" value="Genomic_DNA"/>
</dbReference>
<gene>
    <name evidence="1" type="ORF">Goarm_000847</name>
</gene>
<evidence type="ECO:0000313" key="1">
    <source>
        <dbReference type="EMBL" id="MBA0843681.1"/>
    </source>
</evidence>
<dbReference type="Proteomes" id="UP000593575">
    <property type="component" value="Unassembled WGS sequence"/>
</dbReference>
<accession>A0A7J9KBB3</accession>
<reference evidence="1 2" key="1">
    <citation type="journal article" date="2019" name="Genome Biol. Evol.">
        <title>Insights into the evolution of the New World diploid cottons (Gossypium, subgenus Houzingenia) based on genome sequencing.</title>
        <authorList>
            <person name="Grover C.E."/>
            <person name="Arick M.A. 2nd"/>
            <person name="Thrash A."/>
            <person name="Conover J.L."/>
            <person name="Sanders W.S."/>
            <person name="Peterson D.G."/>
            <person name="Frelichowski J.E."/>
            <person name="Scheffler J.A."/>
            <person name="Scheffler B.E."/>
            <person name="Wendel J.F."/>
        </authorList>
    </citation>
    <scope>NUCLEOTIDE SEQUENCE [LARGE SCALE GENOMIC DNA]</scope>
    <source>
        <strain evidence="1">6</strain>
        <tissue evidence="1">Leaf</tissue>
    </source>
</reference>